<feature type="compositionally biased region" description="Low complexity" evidence="1">
    <location>
        <begin position="751"/>
        <end position="764"/>
    </location>
</feature>
<accession>A0AAW0G365</accession>
<feature type="domain" description="Fungal-type protein kinase" evidence="2">
    <location>
        <begin position="161"/>
        <end position="541"/>
    </location>
</feature>
<dbReference type="InterPro" id="IPR011009">
    <property type="entry name" value="Kinase-like_dom_sf"/>
</dbReference>
<dbReference type="PANTHER" id="PTHR38248">
    <property type="entry name" value="FUNK1 6"/>
    <property type="match status" value="1"/>
</dbReference>
<evidence type="ECO:0000259" key="2">
    <source>
        <dbReference type="Pfam" id="PF17667"/>
    </source>
</evidence>
<proteinExistence type="predicted"/>
<dbReference type="Pfam" id="PF17667">
    <property type="entry name" value="Pkinase_fungal"/>
    <property type="match status" value="1"/>
</dbReference>
<evidence type="ECO:0000313" key="3">
    <source>
        <dbReference type="EMBL" id="KAK7687778.1"/>
    </source>
</evidence>
<dbReference type="Gene3D" id="1.10.510.10">
    <property type="entry name" value="Transferase(Phosphotransferase) domain 1"/>
    <property type="match status" value="1"/>
</dbReference>
<dbReference type="SUPFAM" id="SSF56112">
    <property type="entry name" value="Protein kinase-like (PK-like)"/>
    <property type="match status" value="1"/>
</dbReference>
<reference evidence="3 4" key="1">
    <citation type="submission" date="2022-09" db="EMBL/GenBank/DDBJ databases">
        <authorList>
            <person name="Palmer J.M."/>
        </authorList>
    </citation>
    <scope>NUCLEOTIDE SEQUENCE [LARGE SCALE GENOMIC DNA]</scope>
    <source>
        <strain evidence="3 4">DSM 7382</strain>
    </source>
</reference>
<feature type="region of interest" description="Disordered" evidence="1">
    <location>
        <begin position="727"/>
        <end position="787"/>
    </location>
</feature>
<dbReference type="AlphaFoldDB" id="A0AAW0G365"/>
<name>A0AAW0G365_9APHY</name>
<organism evidence="3 4">
    <name type="scientific">Cerrena zonata</name>
    <dbReference type="NCBI Taxonomy" id="2478898"/>
    <lineage>
        <taxon>Eukaryota</taxon>
        <taxon>Fungi</taxon>
        <taxon>Dikarya</taxon>
        <taxon>Basidiomycota</taxon>
        <taxon>Agaricomycotina</taxon>
        <taxon>Agaricomycetes</taxon>
        <taxon>Polyporales</taxon>
        <taxon>Cerrenaceae</taxon>
        <taxon>Cerrena</taxon>
    </lineage>
</organism>
<sequence length="805" mass="90631">MLTSYVEIPVDDWLSEWMPGETPPILAQSDIKKFDASHLTFDLSNNSPDMVRIAKESELHLHMCKVVQNIFDLVATMENSQPMNKLVVMGSHSWPERSHDTRCSYNLIYEKADADNLVINGDTGCTSFSTCVTGIELKMNWRPDPWSRDLRPGGSTFSMEQQACKDRAQICQKVKEIESRQHRRFTFMVFILNNTARFLAFDRVATIASTSFDYMNNPKPLQAFFYRLAISDRYARGYDPTVSIPQPDDIHKLRTAISNLPESDYSDVVKGIISDSLDPQYRLTDLVWPLSEVTIFDQSDVAHFETNTKAQTYRFLVGKPVTPAPSLFGRATKGFVAFDPSHNRFVFLKDSWRSESSRPEWETYHMLAAANVKHIPTLVCGSDARVGPELVTAEQRTRTQDLIRGRTSKGKIHTRLVILEIGQPLGTFLRTWDLVAAIVCALGAHSMAWALAKVLHRDISDNNILLLYTVNKDDPLNVGFRAILIDWDLSKHEDDLTAVVPKDINRSGTWAFMSALRQKYPTKPYEVSDDIESFVHVLIWCATRYLDHTYSENSAGLATFIHDTFVACEYSSDGTYVGCSGKWKIIESGKLPFTFPNEYKFQTVLSQVLKVCRLHYEHVDHKKLMPYLPSDKASANRPEYTPGTTKAKPTEFRVHTIVSKPSRSIDASLRVDSDLPSDPLAQHETIYNMLMNAIEDAGAWPSRLPKKDHLSTIKGVVFSNGKTIATGTESSRKRQRLPSVTDSKEWKRKCGTSGTSSIRTSGSGFDATWGETDPVNLVLGTDDDAESEEVMHILTASSDVSEGED</sequence>
<evidence type="ECO:0000256" key="1">
    <source>
        <dbReference type="SAM" id="MobiDB-lite"/>
    </source>
</evidence>
<gene>
    <name evidence="3" type="ORF">QCA50_008997</name>
</gene>
<dbReference type="PANTHER" id="PTHR38248:SF2">
    <property type="entry name" value="FUNK1 11"/>
    <property type="match status" value="1"/>
</dbReference>
<evidence type="ECO:0000313" key="4">
    <source>
        <dbReference type="Proteomes" id="UP001385951"/>
    </source>
</evidence>
<dbReference type="InterPro" id="IPR040976">
    <property type="entry name" value="Pkinase_fungal"/>
</dbReference>
<dbReference type="EMBL" id="JASBNA010000012">
    <property type="protein sequence ID" value="KAK7687778.1"/>
    <property type="molecule type" value="Genomic_DNA"/>
</dbReference>
<protein>
    <recommendedName>
        <fullName evidence="2">Fungal-type protein kinase domain-containing protein</fullName>
    </recommendedName>
</protein>
<comment type="caution">
    <text evidence="3">The sequence shown here is derived from an EMBL/GenBank/DDBJ whole genome shotgun (WGS) entry which is preliminary data.</text>
</comment>
<keyword evidence="4" id="KW-1185">Reference proteome</keyword>
<dbReference type="Proteomes" id="UP001385951">
    <property type="component" value="Unassembled WGS sequence"/>
</dbReference>